<feature type="domain" description="Multidrug resistance protein MdtA-like barrel-sandwich hybrid" evidence="4">
    <location>
        <begin position="93"/>
        <end position="231"/>
    </location>
</feature>
<evidence type="ECO:0000259" key="4">
    <source>
        <dbReference type="Pfam" id="PF25917"/>
    </source>
</evidence>
<dbReference type="PANTHER" id="PTHR30158:SF24">
    <property type="entry name" value="HLYD FAMILY SECRETION PROTEIN"/>
    <property type="match status" value="1"/>
</dbReference>
<evidence type="ECO:0000313" key="7">
    <source>
        <dbReference type="EMBL" id="MBR0654646.1"/>
    </source>
</evidence>
<dbReference type="AlphaFoldDB" id="A0AAF1JVJ0"/>
<dbReference type="Gene3D" id="2.40.30.170">
    <property type="match status" value="1"/>
</dbReference>
<dbReference type="Pfam" id="PF25967">
    <property type="entry name" value="RND-MFP_C"/>
    <property type="match status" value="1"/>
</dbReference>
<proteinExistence type="inferred from homology"/>
<organism evidence="7 8">
    <name type="scientific">Plastoroseomonas arctica</name>
    <dbReference type="NCBI Taxonomy" id="1509237"/>
    <lineage>
        <taxon>Bacteria</taxon>
        <taxon>Pseudomonadati</taxon>
        <taxon>Pseudomonadota</taxon>
        <taxon>Alphaproteobacteria</taxon>
        <taxon>Acetobacterales</taxon>
        <taxon>Acetobacteraceae</taxon>
        <taxon>Plastoroseomonas</taxon>
    </lineage>
</organism>
<reference evidence="7" key="2">
    <citation type="journal article" date="2021" name="Syst. Appl. Microbiol.">
        <title>Roseomonas hellenica sp. nov., isolated from roots of wild-growing Alkanna tinctoria.</title>
        <authorList>
            <person name="Rat A."/>
            <person name="Naranjo H.D."/>
            <person name="Lebbe L."/>
            <person name="Cnockaert M."/>
            <person name="Krigas N."/>
            <person name="Grigoriadou K."/>
            <person name="Maloupa E."/>
            <person name="Willems A."/>
        </authorList>
    </citation>
    <scope>NUCLEOTIDE SEQUENCE</scope>
    <source>
        <strain evidence="7">LMG 28251</strain>
    </source>
</reference>
<dbReference type="PANTHER" id="PTHR30158">
    <property type="entry name" value="ACRA/E-RELATED COMPONENT OF DRUG EFFLUX TRANSPORTER"/>
    <property type="match status" value="1"/>
</dbReference>
<protein>
    <submittedName>
        <fullName evidence="7">Efflux RND transporter periplasmic adaptor subunit</fullName>
    </submittedName>
</protein>
<dbReference type="Gene3D" id="1.10.287.470">
    <property type="entry name" value="Helix hairpin bin"/>
    <property type="match status" value="1"/>
</dbReference>
<feature type="domain" description="Multidrug resistance protein MdtA-like alpha-helical hairpin" evidence="3">
    <location>
        <begin position="134"/>
        <end position="202"/>
    </location>
</feature>
<dbReference type="Gene3D" id="2.40.420.20">
    <property type="match status" value="1"/>
</dbReference>
<dbReference type="NCBIfam" id="TIGR01730">
    <property type="entry name" value="RND_mfp"/>
    <property type="match status" value="1"/>
</dbReference>
<accession>A0AAF1JVJ0</accession>
<evidence type="ECO:0000256" key="2">
    <source>
        <dbReference type="ARBA" id="ARBA00009477"/>
    </source>
</evidence>
<dbReference type="InterPro" id="IPR058627">
    <property type="entry name" value="MdtA-like_C"/>
</dbReference>
<dbReference type="Gene3D" id="2.40.50.100">
    <property type="match status" value="1"/>
</dbReference>
<dbReference type="GO" id="GO:0046677">
    <property type="term" value="P:response to antibiotic"/>
    <property type="evidence" value="ECO:0007669"/>
    <property type="project" value="TreeGrafter"/>
</dbReference>
<dbReference type="Pfam" id="PF25876">
    <property type="entry name" value="HH_MFP_RND"/>
    <property type="match status" value="1"/>
</dbReference>
<comment type="similarity">
    <text evidence="2">Belongs to the membrane fusion protein (MFP) (TC 8.A.1) family.</text>
</comment>
<dbReference type="Proteomes" id="UP001196068">
    <property type="component" value="Unassembled WGS sequence"/>
</dbReference>
<dbReference type="InterPro" id="IPR058624">
    <property type="entry name" value="MdtA-like_HH"/>
</dbReference>
<evidence type="ECO:0000313" key="8">
    <source>
        <dbReference type="Proteomes" id="UP001196068"/>
    </source>
</evidence>
<evidence type="ECO:0000259" key="5">
    <source>
        <dbReference type="Pfam" id="PF25944"/>
    </source>
</evidence>
<dbReference type="GO" id="GO:0030313">
    <property type="term" value="C:cell envelope"/>
    <property type="evidence" value="ECO:0007669"/>
    <property type="project" value="UniProtKB-SubCell"/>
</dbReference>
<name>A0AAF1JVJ0_9PROT</name>
<sequence>MSILQHKSPASTPVKNPRDTPWFSWLTKTLAASTGRAGHGVAALAILAAVGTTSPAFAQGPPAGPPPVTVATPVSRSVPQWDEHTARIEPLARVEIRPRVSGQVMEVHFRDGAPVRAGDLLFTLDQRPFQIAVATARAEVARNEARVNVAEQQVNRYAPLVAQRFSSEADMDNRRSTLREAQAGLAAVRASLRQAELDLEFSEIRAPRDGRVSDRRVDAGNLVQQGTTLMTTLVALDQVYAVFDASEAQYLRYARAAAGGMRPGGAQDGTPVQLRLLDETEFSRGGQLDFVDSVFDARSGTIRGRAVVQNPGFLLVPGSFARLRLFVGDSTSLLVPDSAILADQGGRMVLTVNEQGVVAPKPVQLGALVDGLRVIRSGLTPQDRVIIGGLHRARPGTPVTAQAGRIGPAPLASAD</sequence>
<evidence type="ECO:0000256" key="1">
    <source>
        <dbReference type="ARBA" id="ARBA00004196"/>
    </source>
</evidence>
<comment type="caution">
    <text evidence="7">The sequence shown here is derived from an EMBL/GenBank/DDBJ whole genome shotgun (WGS) entry which is preliminary data.</text>
</comment>
<dbReference type="Pfam" id="PF25944">
    <property type="entry name" value="Beta-barrel_RND"/>
    <property type="match status" value="1"/>
</dbReference>
<dbReference type="InterPro" id="IPR058625">
    <property type="entry name" value="MdtA-like_BSH"/>
</dbReference>
<dbReference type="InterPro" id="IPR006143">
    <property type="entry name" value="RND_pump_MFP"/>
</dbReference>
<dbReference type="GO" id="GO:0005886">
    <property type="term" value="C:plasma membrane"/>
    <property type="evidence" value="ECO:0007669"/>
    <property type="project" value="TreeGrafter"/>
</dbReference>
<keyword evidence="8" id="KW-1185">Reference proteome</keyword>
<feature type="domain" description="Multidrug resistance protein MdtA-like C-terminal permuted SH3" evidence="6">
    <location>
        <begin position="333"/>
        <end position="392"/>
    </location>
</feature>
<reference evidence="7" key="1">
    <citation type="submission" date="2020-01" db="EMBL/GenBank/DDBJ databases">
        <authorList>
            <person name="Rat A."/>
        </authorList>
    </citation>
    <scope>NUCLEOTIDE SEQUENCE</scope>
    <source>
        <strain evidence="7">LMG 28251</strain>
    </source>
</reference>
<dbReference type="GO" id="GO:0022857">
    <property type="term" value="F:transmembrane transporter activity"/>
    <property type="evidence" value="ECO:0007669"/>
    <property type="project" value="InterPro"/>
</dbReference>
<evidence type="ECO:0000259" key="3">
    <source>
        <dbReference type="Pfam" id="PF25876"/>
    </source>
</evidence>
<dbReference type="InterPro" id="IPR058626">
    <property type="entry name" value="MdtA-like_b-barrel"/>
</dbReference>
<gene>
    <name evidence="7" type="ORF">GXW79_06100</name>
</gene>
<feature type="domain" description="Multidrug resistance protein MdtA-like beta-barrel" evidence="5">
    <location>
        <begin position="241"/>
        <end position="328"/>
    </location>
</feature>
<dbReference type="Pfam" id="PF25917">
    <property type="entry name" value="BSH_RND"/>
    <property type="match status" value="1"/>
</dbReference>
<comment type="subcellular location">
    <subcellularLocation>
        <location evidence="1">Cell envelope</location>
    </subcellularLocation>
</comment>
<evidence type="ECO:0000259" key="6">
    <source>
        <dbReference type="Pfam" id="PF25967"/>
    </source>
</evidence>
<dbReference type="SUPFAM" id="SSF111369">
    <property type="entry name" value="HlyD-like secretion proteins"/>
    <property type="match status" value="1"/>
</dbReference>
<dbReference type="EMBL" id="JAAEDH010000005">
    <property type="protein sequence ID" value="MBR0654646.1"/>
    <property type="molecule type" value="Genomic_DNA"/>
</dbReference>